<evidence type="ECO:0000313" key="1">
    <source>
        <dbReference type="EMBL" id="TWW10210.1"/>
    </source>
</evidence>
<evidence type="ECO:0008006" key="3">
    <source>
        <dbReference type="Google" id="ProtNLM"/>
    </source>
</evidence>
<evidence type="ECO:0000313" key="2">
    <source>
        <dbReference type="Proteomes" id="UP000321659"/>
    </source>
</evidence>
<comment type="caution">
    <text evidence="1">The sequence shown here is derived from an EMBL/GenBank/DDBJ whole genome shotgun (WGS) entry which is preliminary data.</text>
</comment>
<dbReference type="Proteomes" id="UP000321659">
    <property type="component" value="Unassembled WGS sequence"/>
</dbReference>
<sequence length="251" mass="28262">MGITSRPKMAFFEYNGKRSDEFGLKIINDQEIISPERKMTFIEVEGVDDDYAIDEKAYKSYSKTFNCIVETQSKYKNVAEQAQATIAWLNSKPGYSPLSFNAYPDAYWQAMYYEGISIADTVSWRGKAVIQFKVKAKRRLLSGDVKAEVTKGGIVTNPMYLSSKPLIYLEGTGDIKLTFNNNNGNQTLDIKGLNKTITIDCETQQAYRNGQNANAELAAVPDIQLHQGKTTISWTGTITKMLITPRWVTLF</sequence>
<gene>
    <name evidence="1" type="ORF">LABALGLTS371_15460</name>
</gene>
<dbReference type="RefSeq" id="WP_146303345.1">
    <property type="nucleotide sequence ID" value="NZ_JANXLN010000005.1"/>
</dbReference>
<protein>
    <recommendedName>
        <fullName evidence="3">Phage tail protein</fullName>
    </recommendedName>
</protein>
<dbReference type="Gene3D" id="2.40.30.200">
    <property type="match status" value="1"/>
</dbReference>
<dbReference type="AlphaFoldDB" id="A0A5C6M5Z9"/>
<name>A0A5C6M5Z9_9LACO</name>
<accession>A0A5C6M5Z9</accession>
<reference evidence="1 2" key="1">
    <citation type="submission" date="2019-04" db="EMBL/GenBank/DDBJ databases">
        <title>In vitro growth and metabolic characteristics of meat-borne Lactobacillus algidus strains.</title>
        <authorList>
            <person name="Sade E."/>
            <person name="Per J."/>
            <person name="Tytti H."/>
            <person name="Johanna B.K."/>
        </authorList>
    </citation>
    <scope>NUCLEOTIDE SEQUENCE [LARGE SCALE GENOMIC DNA]</scope>
    <source>
        <strain evidence="1 2">LTS37-1</strain>
    </source>
</reference>
<organism evidence="1 2">
    <name type="scientific">Dellaglioa algida</name>
    <dbReference type="NCBI Taxonomy" id="105612"/>
    <lineage>
        <taxon>Bacteria</taxon>
        <taxon>Bacillati</taxon>
        <taxon>Bacillota</taxon>
        <taxon>Bacilli</taxon>
        <taxon>Lactobacillales</taxon>
        <taxon>Lactobacillaceae</taxon>
        <taxon>Dellaglioa</taxon>
    </lineage>
</organism>
<dbReference type="EMBL" id="SRRQ01000019">
    <property type="protein sequence ID" value="TWW10210.1"/>
    <property type="molecule type" value="Genomic_DNA"/>
</dbReference>
<proteinExistence type="predicted"/>